<evidence type="ECO:0000256" key="3">
    <source>
        <dbReference type="ARBA" id="ARBA00023239"/>
    </source>
</evidence>
<dbReference type="Proteomes" id="UP000236546">
    <property type="component" value="Unassembled WGS sequence"/>
</dbReference>
<dbReference type="AlphaFoldDB" id="A0A2K0T4X5"/>
<dbReference type="EC" id="4.2.1.130" evidence="1"/>
<sequence length="240" mass="25712">MAPLPKRAVIAVTSAKAPLYSDKETTGVFISEALHPFLVFREAGFEVDIVSETGKYTPDDLSLTPNFLGGSDKEIYEDPQSEFRQKLDNMPKPADLDSNSYSIFFASAGHAALIDYPTASGLQKIAEDVWANGGVVASVCHGVAIFANVKDRATGQPIVSGKTVTGFTNEGEDVLKVMTDIKGWGKPLVEEHAEALGATYKRPDDVWGDFHVVAGRLVTGTNPQSSTSTAKAVLDVYNSL</sequence>
<protein>
    <recommendedName>
        <fullName evidence="1">D-lactate dehydratase</fullName>
        <ecNumber evidence="1">4.2.1.130</ecNumber>
    </recommendedName>
</protein>
<reference evidence="6 7" key="1">
    <citation type="submission" date="2017-02" db="EMBL/GenBank/DDBJ databases">
        <title>Genomes of Trichoderma spp. with biocontrol activity.</title>
        <authorList>
            <person name="Gardiner D."/>
            <person name="Kazan K."/>
            <person name="Vos C."/>
            <person name="Harvey P."/>
        </authorList>
    </citation>
    <scope>NUCLEOTIDE SEQUENCE [LARGE SCALE GENOMIC DNA]</scope>
    <source>
        <strain evidence="6 7">A5MH</strain>
    </source>
</reference>
<dbReference type="FunFam" id="3.40.50.880:FF:000051">
    <property type="entry name" value="Glutathione-independent glyoxalase HSP31"/>
    <property type="match status" value="1"/>
</dbReference>
<organism evidence="6 7">
    <name type="scientific">Trichoderma gamsii</name>
    <dbReference type="NCBI Taxonomy" id="398673"/>
    <lineage>
        <taxon>Eukaryota</taxon>
        <taxon>Fungi</taxon>
        <taxon>Dikarya</taxon>
        <taxon>Ascomycota</taxon>
        <taxon>Pezizomycotina</taxon>
        <taxon>Sordariomycetes</taxon>
        <taxon>Hypocreomycetidae</taxon>
        <taxon>Hypocreales</taxon>
        <taxon>Hypocreaceae</taxon>
        <taxon>Trichoderma</taxon>
    </lineage>
</organism>
<dbReference type="EMBL" id="MTYH01000068">
    <property type="protein sequence ID" value="PNP40574.1"/>
    <property type="molecule type" value="Genomic_DNA"/>
</dbReference>
<dbReference type="GO" id="GO:0019172">
    <property type="term" value="F:glyoxalase III activity"/>
    <property type="evidence" value="ECO:0007669"/>
    <property type="project" value="UniProtKB-EC"/>
</dbReference>
<name>A0A2K0T4X5_9HYPO</name>
<evidence type="ECO:0000256" key="5">
    <source>
        <dbReference type="ARBA" id="ARBA00048082"/>
    </source>
</evidence>
<dbReference type="Gene3D" id="3.40.50.880">
    <property type="match status" value="1"/>
</dbReference>
<keyword evidence="2" id="KW-0346">Stress response</keyword>
<comment type="catalytic activity">
    <reaction evidence="5">
        <text>methylglyoxal + H2O = (R)-lactate + H(+)</text>
        <dbReference type="Rhea" id="RHEA:27754"/>
        <dbReference type="ChEBI" id="CHEBI:15377"/>
        <dbReference type="ChEBI" id="CHEBI:15378"/>
        <dbReference type="ChEBI" id="CHEBI:16004"/>
        <dbReference type="ChEBI" id="CHEBI:17158"/>
        <dbReference type="EC" id="4.2.1.130"/>
    </reaction>
</comment>
<comment type="caution">
    <text evidence="6">The sequence shown here is derived from an EMBL/GenBank/DDBJ whole genome shotgun (WGS) entry which is preliminary data.</text>
</comment>
<dbReference type="PANTHER" id="PTHR48094:SF11">
    <property type="entry name" value="GLUTATHIONE-INDEPENDENT GLYOXALASE HSP31-RELATED"/>
    <property type="match status" value="1"/>
</dbReference>
<evidence type="ECO:0000313" key="7">
    <source>
        <dbReference type="Proteomes" id="UP000236546"/>
    </source>
</evidence>
<dbReference type="SUPFAM" id="SSF52317">
    <property type="entry name" value="Class I glutamine amidotransferase-like"/>
    <property type="match status" value="1"/>
</dbReference>
<keyword evidence="3" id="KW-0456">Lyase</keyword>
<evidence type="ECO:0000256" key="2">
    <source>
        <dbReference type="ARBA" id="ARBA00023016"/>
    </source>
</evidence>
<evidence type="ECO:0000256" key="4">
    <source>
        <dbReference type="ARBA" id="ARBA00038493"/>
    </source>
</evidence>
<comment type="similarity">
    <text evidence="4">Belongs to the peptidase C56 family. HSP31-like subfamily.</text>
</comment>
<evidence type="ECO:0000256" key="1">
    <source>
        <dbReference type="ARBA" id="ARBA00013134"/>
    </source>
</evidence>
<dbReference type="InterPro" id="IPR029062">
    <property type="entry name" value="Class_I_gatase-like"/>
</dbReference>
<dbReference type="GO" id="GO:0005737">
    <property type="term" value="C:cytoplasm"/>
    <property type="evidence" value="ECO:0007669"/>
    <property type="project" value="TreeGrafter"/>
</dbReference>
<dbReference type="GO" id="GO:0019243">
    <property type="term" value="P:methylglyoxal catabolic process to D-lactate via S-lactoyl-glutathione"/>
    <property type="evidence" value="ECO:0007669"/>
    <property type="project" value="TreeGrafter"/>
</dbReference>
<dbReference type="OrthoDB" id="543156at2759"/>
<gene>
    <name evidence="6" type="ORF">TGAMA5MH_07571</name>
</gene>
<evidence type="ECO:0000313" key="6">
    <source>
        <dbReference type="EMBL" id="PNP40574.1"/>
    </source>
</evidence>
<dbReference type="InterPro" id="IPR050325">
    <property type="entry name" value="Prot/Nucl_acid_deglycase"/>
</dbReference>
<dbReference type="PANTHER" id="PTHR48094">
    <property type="entry name" value="PROTEIN/NUCLEIC ACID DEGLYCASE DJ-1-RELATED"/>
    <property type="match status" value="1"/>
</dbReference>
<proteinExistence type="inferred from homology"/>
<accession>A0A2K0T4X5</accession>